<name>A0A2X2KHU1_SHIDY</name>
<protein>
    <submittedName>
        <fullName evidence="1">Uncharacterized protein</fullName>
    </submittedName>
</protein>
<accession>A0A2X2KHU1</accession>
<proteinExistence type="predicted"/>
<gene>
    <name evidence="1" type="ORF">NCTC4837_05243</name>
</gene>
<sequence>MQHYVDLFFVLYMNDITFTQNVFHRGEEHRIPGNYKKHNRLLVRTLTL</sequence>
<reference evidence="1 2" key="1">
    <citation type="submission" date="2018-06" db="EMBL/GenBank/DDBJ databases">
        <authorList>
            <consortium name="Pathogen Informatics"/>
            <person name="Doyle S."/>
        </authorList>
    </citation>
    <scope>NUCLEOTIDE SEQUENCE [LARGE SCALE GENOMIC DNA]</scope>
    <source>
        <strain evidence="1 2">NCTC4837</strain>
    </source>
</reference>
<organism evidence="1 2">
    <name type="scientific">Shigella dysenteriae</name>
    <dbReference type="NCBI Taxonomy" id="622"/>
    <lineage>
        <taxon>Bacteria</taxon>
        <taxon>Pseudomonadati</taxon>
        <taxon>Pseudomonadota</taxon>
        <taxon>Gammaproteobacteria</taxon>
        <taxon>Enterobacterales</taxon>
        <taxon>Enterobacteriaceae</taxon>
        <taxon>Shigella</taxon>
    </lineage>
</organism>
<evidence type="ECO:0000313" key="1">
    <source>
        <dbReference type="EMBL" id="SPZ82099.1"/>
    </source>
</evidence>
<dbReference type="AlphaFoldDB" id="A0A2X2KHU1"/>
<dbReference type="Proteomes" id="UP000251082">
    <property type="component" value="Unassembled WGS sequence"/>
</dbReference>
<evidence type="ECO:0000313" key="2">
    <source>
        <dbReference type="Proteomes" id="UP000251082"/>
    </source>
</evidence>
<dbReference type="EMBL" id="UAUQ01000017">
    <property type="protein sequence ID" value="SPZ82099.1"/>
    <property type="molecule type" value="Genomic_DNA"/>
</dbReference>